<dbReference type="Proteomes" id="UP000694930">
    <property type="component" value="Chromosome 6"/>
</dbReference>
<evidence type="ECO:0000313" key="1">
    <source>
        <dbReference type="Proteomes" id="UP000694930"/>
    </source>
</evidence>
<keyword evidence="1" id="KW-1185">Reference proteome</keyword>
<dbReference type="Gene3D" id="3.20.180.10">
    <property type="entry name" value="PNP-oxidase-like"/>
    <property type="match status" value="1"/>
</dbReference>
<dbReference type="InterPro" id="IPR037119">
    <property type="entry name" value="Haem_oxidase_HugZ-like_sf"/>
</dbReference>
<evidence type="ECO:0000313" key="2">
    <source>
        <dbReference type="RefSeq" id="XP_015077187.1"/>
    </source>
</evidence>
<protein>
    <submittedName>
        <fullName evidence="2">Uncharacterized protein LOC107021108 isoform X1</fullName>
    </submittedName>
</protein>
<gene>
    <name evidence="2" type="primary">LOC107021108</name>
</gene>
<proteinExistence type="predicted"/>
<sequence>MIKGGKTSVLTYAEKCKNILASNWQGYLNTVKADANGSKGEIYTSKVRYFVKRGKPYIWVPENDMHNVNTMIDERGSFAVTSPFPGPLPSFLKSIKKLPARVALMGEVLPLKNEKARLPGESLKEVISSERSMIEKYSYSVLGILSSSSLGATCRGDNLQELLESDKRYVVFKFNPSSYTYFDSNGGTHEVDLEEVHATKPDPLSSHTMSLIDGINQSEVRRRALILFCITHLNKNAKKRADPWFYVKDAYLLSIDRKGLDVVGKVLGPIRSDGSREYQWRELRIAFREEAHTVETFCRQLVEMEEESLKSISNFSGI</sequence>
<dbReference type="RefSeq" id="XP_015077187.1">
    <property type="nucleotide sequence ID" value="XM_015221701.2"/>
</dbReference>
<dbReference type="GeneID" id="107021108"/>
<dbReference type="PANTHER" id="PTHR37375">
    <property type="entry name" value="EXPRESSED PROTEIN"/>
    <property type="match status" value="1"/>
</dbReference>
<name>A0ABM1GX18_SOLPN</name>
<reference evidence="1" key="1">
    <citation type="journal article" date="2014" name="Nat. Genet.">
        <title>The genome of the stress-tolerant wild tomato species Solanum pennellii.</title>
        <authorList>
            <person name="Bolger A."/>
            <person name="Scossa F."/>
            <person name="Bolger M.E."/>
            <person name="Lanz C."/>
            <person name="Maumus F."/>
            <person name="Tohge T."/>
            <person name="Quesneville H."/>
            <person name="Alseekh S."/>
            <person name="Sorensen I."/>
            <person name="Lichtenstein G."/>
            <person name="Fich E.A."/>
            <person name="Conte M."/>
            <person name="Keller H."/>
            <person name="Schneeberger K."/>
            <person name="Schwacke R."/>
            <person name="Ofner I."/>
            <person name="Vrebalov J."/>
            <person name="Xu Y."/>
            <person name="Osorio S."/>
            <person name="Aflitos S.A."/>
            <person name="Schijlen E."/>
            <person name="Jimenez-Gomez J.M."/>
            <person name="Ryngajllo M."/>
            <person name="Kimura S."/>
            <person name="Kumar R."/>
            <person name="Koenig D."/>
            <person name="Headland L.R."/>
            <person name="Maloof J.N."/>
            <person name="Sinha N."/>
            <person name="van Ham R.C."/>
            <person name="Lankhorst R.K."/>
            <person name="Mao L."/>
            <person name="Vogel A."/>
            <person name="Arsova B."/>
            <person name="Panstruga R."/>
            <person name="Fei Z."/>
            <person name="Rose J.K."/>
            <person name="Zamir D."/>
            <person name="Carrari F."/>
            <person name="Giovannoni J.J."/>
            <person name="Weigel D."/>
            <person name="Usadel B."/>
            <person name="Fernie A.R."/>
        </authorList>
    </citation>
    <scope>NUCLEOTIDE SEQUENCE [LARGE SCALE GENOMIC DNA]</scope>
    <source>
        <strain evidence="1">cv. LA0716</strain>
    </source>
</reference>
<dbReference type="InterPro" id="IPR012349">
    <property type="entry name" value="Split_barrel_FMN-bd"/>
</dbReference>
<reference evidence="2" key="2">
    <citation type="submission" date="2025-08" db="UniProtKB">
        <authorList>
            <consortium name="RefSeq"/>
        </authorList>
    </citation>
    <scope>IDENTIFICATION</scope>
</reference>
<dbReference type="SUPFAM" id="SSF50475">
    <property type="entry name" value="FMN-binding split barrel"/>
    <property type="match status" value="1"/>
</dbReference>
<accession>A0ABM1GX18</accession>
<dbReference type="PANTHER" id="PTHR37375:SF1">
    <property type="entry name" value="DUF2470 DOMAIN-CONTAINING PROTEIN"/>
    <property type="match status" value="1"/>
</dbReference>
<organism evidence="1 2">
    <name type="scientific">Solanum pennellii</name>
    <name type="common">Tomato</name>
    <name type="synonym">Lycopersicon pennellii</name>
    <dbReference type="NCBI Taxonomy" id="28526"/>
    <lineage>
        <taxon>Eukaryota</taxon>
        <taxon>Viridiplantae</taxon>
        <taxon>Streptophyta</taxon>
        <taxon>Embryophyta</taxon>
        <taxon>Tracheophyta</taxon>
        <taxon>Spermatophyta</taxon>
        <taxon>Magnoliopsida</taxon>
        <taxon>eudicotyledons</taxon>
        <taxon>Gunneridae</taxon>
        <taxon>Pentapetalae</taxon>
        <taxon>asterids</taxon>
        <taxon>lamiids</taxon>
        <taxon>Solanales</taxon>
        <taxon>Solanaceae</taxon>
        <taxon>Solanoideae</taxon>
        <taxon>Solaneae</taxon>
        <taxon>Solanum</taxon>
        <taxon>Solanum subgen. Lycopersicon</taxon>
    </lineage>
</organism>
<dbReference type="Gene3D" id="2.30.110.10">
    <property type="entry name" value="Electron Transport, Fmn-binding Protein, Chain A"/>
    <property type="match status" value="1"/>
</dbReference>